<gene>
    <name evidence="1" type="ORF">NPIL_198141</name>
</gene>
<accession>A0A8X6N6G1</accession>
<protein>
    <submittedName>
        <fullName evidence="1">Uncharacterized protein</fullName>
    </submittedName>
</protein>
<dbReference type="AlphaFoldDB" id="A0A8X6N6G1"/>
<comment type="caution">
    <text evidence="1">The sequence shown here is derived from an EMBL/GenBank/DDBJ whole genome shotgun (WGS) entry which is preliminary data.</text>
</comment>
<organism evidence="1 2">
    <name type="scientific">Nephila pilipes</name>
    <name type="common">Giant wood spider</name>
    <name type="synonym">Nephila maculata</name>
    <dbReference type="NCBI Taxonomy" id="299642"/>
    <lineage>
        <taxon>Eukaryota</taxon>
        <taxon>Metazoa</taxon>
        <taxon>Ecdysozoa</taxon>
        <taxon>Arthropoda</taxon>
        <taxon>Chelicerata</taxon>
        <taxon>Arachnida</taxon>
        <taxon>Araneae</taxon>
        <taxon>Araneomorphae</taxon>
        <taxon>Entelegynae</taxon>
        <taxon>Araneoidea</taxon>
        <taxon>Nephilidae</taxon>
        <taxon>Nephila</taxon>
    </lineage>
</organism>
<proteinExistence type="predicted"/>
<evidence type="ECO:0000313" key="2">
    <source>
        <dbReference type="Proteomes" id="UP000887013"/>
    </source>
</evidence>
<keyword evidence="2" id="KW-1185">Reference proteome</keyword>
<dbReference type="Proteomes" id="UP000887013">
    <property type="component" value="Unassembled WGS sequence"/>
</dbReference>
<name>A0A8X6N6G1_NEPPI</name>
<sequence length="108" mass="12345">MAVRCWKSSFIVLMTNKLGYLTIFRGKKLPQILKKLGLSWTSLAFHHDSDCKYSPNLTKECLLSLSSKTFESDAVAKFQLHEEVMRVSRKTVKSNFKQRKESINGGMA</sequence>
<evidence type="ECO:0000313" key="1">
    <source>
        <dbReference type="EMBL" id="GFS95771.1"/>
    </source>
</evidence>
<dbReference type="EMBL" id="BMAW01054313">
    <property type="protein sequence ID" value="GFS95771.1"/>
    <property type="molecule type" value="Genomic_DNA"/>
</dbReference>
<reference evidence="1" key="1">
    <citation type="submission" date="2020-08" db="EMBL/GenBank/DDBJ databases">
        <title>Multicomponent nature underlies the extraordinary mechanical properties of spider dragline silk.</title>
        <authorList>
            <person name="Kono N."/>
            <person name="Nakamura H."/>
            <person name="Mori M."/>
            <person name="Yoshida Y."/>
            <person name="Ohtoshi R."/>
            <person name="Malay A.D."/>
            <person name="Moran D.A.P."/>
            <person name="Tomita M."/>
            <person name="Numata K."/>
            <person name="Arakawa K."/>
        </authorList>
    </citation>
    <scope>NUCLEOTIDE SEQUENCE</scope>
</reference>